<dbReference type="Proteomes" id="UP000032749">
    <property type="component" value="Chromosome"/>
</dbReference>
<protein>
    <recommendedName>
        <fullName evidence="3">SAM-dependent methyltransferase</fullName>
    </recommendedName>
</protein>
<proteinExistence type="predicted"/>
<organism evidence="1 2">
    <name type="scientific">Oleispira antarctica RB-8</name>
    <dbReference type="NCBI Taxonomy" id="698738"/>
    <lineage>
        <taxon>Bacteria</taxon>
        <taxon>Pseudomonadati</taxon>
        <taxon>Pseudomonadota</taxon>
        <taxon>Gammaproteobacteria</taxon>
        <taxon>Oceanospirillales</taxon>
        <taxon>Oceanospirillaceae</taxon>
        <taxon>Oleispira</taxon>
    </lineage>
</organism>
<dbReference type="KEGG" id="oai:OLEAN_C16250"/>
<accession>R4YLT2</accession>
<gene>
    <name evidence="1" type="ORF">OLEAN_C16250</name>
</gene>
<dbReference type="STRING" id="698738.OLEAN_C16250"/>
<dbReference type="InterPro" id="IPR016876">
    <property type="entry name" value="UCP028234"/>
</dbReference>
<dbReference type="HOGENOM" id="CLU_098320_0_0_6"/>
<reference evidence="1 2" key="1">
    <citation type="journal article" date="2013" name="Nat. Commun.">
        <title>Genome sequence and functional genomic analysis of the oil-degrading bacterium Oleispira antarctica.</title>
        <authorList>
            <person name="Kube M."/>
            <person name="Chernikova T.N."/>
            <person name="Al-Ramahi Y."/>
            <person name="Beloqui A."/>
            <person name="Lopez-Cortez N."/>
            <person name="Guazzaroni M.E."/>
            <person name="Heipieper H.J."/>
            <person name="Klages S."/>
            <person name="Kotsyurbenko O.R."/>
            <person name="Langer I."/>
            <person name="Nechitaylo T.Y."/>
            <person name="Lunsdorf H."/>
            <person name="Fernandez M."/>
            <person name="Juarez S."/>
            <person name="Ciordia S."/>
            <person name="Singer A."/>
            <person name="Kagan O."/>
            <person name="Egorova O."/>
            <person name="Petit P.A."/>
            <person name="Stogios P."/>
            <person name="Kim Y."/>
            <person name="Tchigvintsev A."/>
            <person name="Flick R."/>
            <person name="Denaro R."/>
            <person name="Genovese M."/>
            <person name="Albar J.P."/>
            <person name="Reva O.N."/>
            <person name="Martinez-Gomariz M."/>
            <person name="Tran H."/>
            <person name="Ferrer M."/>
            <person name="Savchenko A."/>
            <person name="Yakunin A.F."/>
            <person name="Yakimov M.M."/>
            <person name="Golyshina O.V."/>
            <person name="Reinhardt R."/>
            <person name="Golyshin P.N."/>
        </authorList>
    </citation>
    <scope>NUCLEOTIDE SEQUENCE [LARGE SCALE GENOMIC DNA]</scope>
</reference>
<dbReference type="OrthoDB" id="6862131at2"/>
<evidence type="ECO:0000313" key="1">
    <source>
        <dbReference type="EMBL" id="CCK75801.1"/>
    </source>
</evidence>
<name>R4YLT2_OLEAN</name>
<dbReference type="PIRSF" id="PIRSF028234">
    <property type="entry name" value="UCP028234"/>
    <property type="match status" value="1"/>
</dbReference>
<dbReference type="Gene3D" id="3.40.50.150">
    <property type="entry name" value="Vaccinia Virus protein VP39"/>
    <property type="match status" value="1"/>
</dbReference>
<dbReference type="Pfam" id="PF12847">
    <property type="entry name" value="Methyltransf_18"/>
    <property type="match status" value="1"/>
</dbReference>
<evidence type="ECO:0000313" key="2">
    <source>
        <dbReference type="Proteomes" id="UP000032749"/>
    </source>
</evidence>
<evidence type="ECO:0008006" key="3">
    <source>
        <dbReference type="Google" id="ProtNLM"/>
    </source>
</evidence>
<keyword evidence="2" id="KW-1185">Reference proteome</keyword>
<sequence>MKLSKRLAQIEALITTDYDHIWDTCCDHGHLGTSLISHQKAPNIHLVDIVPELITPLDEKLSRLFSNPYSPSTSDADSPTPTQWKTHCLDISALPLQQYSGKHLIIIAGIGGDLMIECMKSIISKHPALEIDFLVCPVRHLHTLRQQLIELKMTLKKEVLIKDNNIFYEIMLLSNTSLPTNKQIPLKQVSPVGEAIWQGETAEERRIAEEYLKIKIQHYQRMQPWLDDPEVEKIIKAYQDITIETVGH</sequence>
<dbReference type="PATRIC" id="fig|698738.3.peg.1682"/>
<dbReference type="AlphaFoldDB" id="R4YLT2"/>
<dbReference type="InterPro" id="IPR029063">
    <property type="entry name" value="SAM-dependent_MTases_sf"/>
</dbReference>
<dbReference type="FunFam" id="3.40.50.150:FF:000442">
    <property type="entry name" value="tRNA (Adenine22-N1)-methyltransferase TrmK"/>
    <property type="match status" value="1"/>
</dbReference>
<dbReference type="EMBL" id="FO203512">
    <property type="protein sequence ID" value="CCK75801.1"/>
    <property type="molecule type" value="Genomic_DNA"/>
</dbReference>
<dbReference type="PANTHER" id="PTHR38451">
    <property type="entry name" value="TRNA (ADENINE(22)-N(1))-METHYLTRANSFERASE"/>
    <property type="match status" value="1"/>
</dbReference>
<dbReference type="PANTHER" id="PTHR38451:SF1">
    <property type="entry name" value="TRNA (ADENINE(22)-N(1))-METHYLTRANSFERASE"/>
    <property type="match status" value="1"/>
</dbReference>